<reference evidence="2 3" key="1">
    <citation type="submission" date="2015-09" db="EMBL/GenBank/DDBJ databases">
        <title>Host preference determinants of Valsa canker pathogens revealed by comparative genomics.</title>
        <authorList>
            <person name="Yin Z."/>
            <person name="Huang L."/>
        </authorList>
    </citation>
    <scope>NUCLEOTIDE SEQUENCE [LARGE SCALE GENOMIC DNA]</scope>
    <source>
        <strain evidence="2 3">SXYLt</strain>
    </source>
</reference>
<feature type="region of interest" description="Disordered" evidence="1">
    <location>
        <begin position="1"/>
        <end position="33"/>
    </location>
</feature>
<feature type="compositionally biased region" description="Polar residues" evidence="1">
    <location>
        <begin position="370"/>
        <end position="398"/>
    </location>
</feature>
<feature type="region of interest" description="Disordered" evidence="1">
    <location>
        <begin position="426"/>
        <end position="447"/>
    </location>
</feature>
<sequence length="501" mass="55262">MYSISTSPPDESTREQSLTMESQTSRDTGMTDDTIQFPWSSDDRFAMPLSHPFLSVESVAVQEVVNGFQNWNLGGGTTYASGSLSIPSSSTTQQQAKRTKPWKRPSRDGADDEGSDNNGQDGPPPKKRGRKKVSEGQPRLACHFQKRFPERHPTCGGFTLIAYVKGHLRSKHTRSPYYCPRCNSIFKTDDERDEHIELIISSPCKKQAYDTSTEISASMAKQLHKRVEQSSELREQWFSVWDTIFPGVPRPPTHTYDICSDLPVQVLGLYTYLENEGPGTVVSFLQRHGLVIAPKTPQVMPPDLETYIRRVLFQACREIYQNWQSQRELASPVNSSPSNVSNTGPDTPVDTETGRNTTGDVHMSFGPSPQVRTTTVPCTSSSASNEGINGTSLPTNTNSRKMGCVSASASQNQPLYLSPSTPISMYDGNSNGSGLPRRDSTASGGSSMLVVHTPQDGSLATLQYSYEYEHIADTVFEFDMPAIQDFNPGFQEPVEQGQGSE</sequence>
<accession>A0A423XEK4</accession>
<feature type="compositionally biased region" description="Low complexity" evidence="1">
    <location>
        <begin position="331"/>
        <end position="342"/>
    </location>
</feature>
<feature type="region of interest" description="Disordered" evidence="1">
    <location>
        <begin position="83"/>
        <end position="138"/>
    </location>
</feature>
<dbReference type="PANTHER" id="PTHR38166">
    <property type="entry name" value="C2H2-TYPE DOMAIN-CONTAINING PROTEIN-RELATED"/>
    <property type="match status" value="1"/>
</dbReference>
<dbReference type="PANTHER" id="PTHR38166:SF1">
    <property type="entry name" value="C2H2-TYPE DOMAIN-CONTAINING PROTEIN"/>
    <property type="match status" value="1"/>
</dbReference>
<evidence type="ECO:0000313" key="3">
    <source>
        <dbReference type="Proteomes" id="UP000285146"/>
    </source>
</evidence>
<evidence type="ECO:0000256" key="1">
    <source>
        <dbReference type="SAM" id="MobiDB-lite"/>
    </source>
</evidence>
<dbReference type="EMBL" id="LKEB01000013">
    <property type="protein sequence ID" value="ROW14566.1"/>
    <property type="molecule type" value="Genomic_DNA"/>
</dbReference>
<dbReference type="Proteomes" id="UP000285146">
    <property type="component" value="Unassembled WGS sequence"/>
</dbReference>
<feature type="region of interest" description="Disordered" evidence="1">
    <location>
        <begin position="327"/>
        <end position="398"/>
    </location>
</feature>
<proteinExistence type="predicted"/>
<keyword evidence="3" id="KW-1185">Reference proteome</keyword>
<organism evidence="2 3">
    <name type="scientific">Cytospora leucostoma</name>
    <dbReference type="NCBI Taxonomy" id="1230097"/>
    <lineage>
        <taxon>Eukaryota</taxon>
        <taxon>Fungi</taxon>
        <taxon>Dikarya</taxon>
        <taxon>Ascomycota</taxon>
        <taxon>Pezizomycotina</taxon>
        <taxon>Sordariomycetes</taxon>
        <taxon>Sordariomycetidae</taxon>
        <taxon>Diaporthales</taxon>
        <taxon>Cytosporaceae</taxon>
        <taxon>Cytospora</taxon>
    </lineage>
</organism>
<gene>
    <name evidence="2" type="ORF">VPNG_03264</name>
</gene>
<name>A0A423XEK4_9PEZI</name>
<dbReference type="STRING" id="1230097.A0A423XEK4"/>
<protein>
    <recommendedName>
        <fullName evidence="4">C2H2-type domain-containing protein</fullName>
    </recommendedName>
</protein>
<dbReference type="OrthoDB" id="3521097at2759"/>
<comment type="caution">
    <text evidence="2">The sequence shown here is derived from an EMBL/GenBank/DDBJ whole genome shotgun (WGS) entry which is preliminary data.</text>
</comment>
<dbReference type="AlphaFoldDB" id="A0A423XEK4"/>
<evidence type="ECO:0000313" key="2">
    <source>
        <dbReference type="EMBL" id="ROW14566.1"/>
    </source>
</evidence>
<dbReference type="InParanoid" id="A0A423XEK4"/>
<evidence type="ECO:0008006" key="4">
    <source>
        <dbReference type="Google" id="ProtNLM"/>
    </source>
</evidence>